<sequence length="108" mass="12703">METDWYMVVKGVNTKLQAEALHSRLCALGSNSYYWLFTPVDDMSDNFVLNEELYLYISMQKNWDDGKKKNKLDTLRERMLGHDELKNLNVKFKQSSFNELKDMGAIQL</sequence>
<dbReference type="RefSeq" id="YP_009448790.1">
    <property type="nucleotide sequence ID" value="NC_036594.1"/>
</dbReference>
<name>A0A2I2L4M4_9VIRU</name>
<protein>
    <submittedName>
        <fullName evidence="1">Uncharacterized protein</fullName>
    </submittedName>
</protein>
<evidence type="ECO:0000313" key="2">
    <source>
        <dbReference type="Proteomes" id="UP000236316"/>
    </source>
</evidence>
<dbReference type="EMBL" id="LT906555">
    <property type="protein sequence ID" value="SNW62488.1"/>
    <property type="molecule type" value="Genomic_DNA"/>
</dbReference>
<evidence type="ECO:0000313" key="1">
    <source>
        <dbReference type="EMBL" id="SNW62488.1"/>
    </source>
</evidence>
<keyword evidence="2" id="KW-1185">Reference proteome</keyword>
<dbReference type="Proteomes" id="UP000236316">
    <property type="component" value="Segment"/>
</dbReference>
<dbReference type="KEGG" id="vg:35382388"/>
<gene>
    <name evidence="1" type="ORF">ORPV_584</name>
</gene>
<organism evidence="1">
    <name type="scientific">Orpheovirus IHUMI-LCC2</name>
    <dbReference type="NCBI Taxonomy" id="2023057"/>
    <lineage>
        <taxon>Viruses</taxon>
        <taxon>Varidnaviria</taxon>
        <taxon>Bamfordvirae</taxon>
        <taxon>Nucleocytoviricota</taxon>
        <taxon>Megaviricetes</taxon>
        <taxon>Pimascovirales</taxon>
        <taxon>Ocovirineae</taxon>
        <taxon>Orpheoviridae</taxon>
        <taxon>Alphaorpheovirus</taxon>
        <taxon>Alphaorpheovirus massiliense</taxon>
    </lineage>
</organism>
<reference evidence="1" key="1">
    <citation type="submission" date="2017-08" db="EMBL/GenBank/DDBJ databases">
        <authorList>
            <consortium name="Urmite Genomes"/>
        </authorList>
    </citation>
    <scope>NUCLEOTIDE SEQUENCE [LARGE SCALE GENOMIC DNA]</scope>
    <source>
        <strain evidence="1">IHUMI-LCC2</strain>
    </source>
</reference>
<dbReference type="GeneID" id="35382388"/>
<accession>A0A2I2L4M4</accession>
<proteinExistence type="predicted"/>